<proteinExistence type="predicted"/>
<gene>
    <name evidence="2" type="ORF">MUK42_11340</name>
</gene>
<dbReference type="PANTHER" id="PTHR33052">
    <property type="entry name" value="DUF4228 DOMAIN PROTEIN-RELATED"/>
    <property type="match status" value="1"/>
</dbReference>
<dbReference type="Pfam" id="PF14009">
    <property type="entry name" value="PADRE"/>
    <property type="match status" value="1"/>
</dbReference>
<feature type="region of interest" description="Disordered" evidence="1">
    <location>
        <begin position="153"/>
        <end position="205"/>
    </location>
</feature>
<dbReference type="Proteomes" id="UP001055439">
    <property type="component" value="Chromosome 7"/>
</dbReference>
<dbReference type="AlphaFoldDB" id="A0A9E7KHM5"/>
<protein>
    <submittedName>
        <fullName evidence="2">Uncharacterized protein</fullName>
    </submittedName>
</protein>
<dbReference type="InterPro" id="IPR025322">
    <property type="entry name" value="PADRE_dom"/>
</dbReference>
<name>A0A9E7KHM5_9LILI</name>
<sequence length="205" mass="22767">MAFAVCFRTSGARVTFVKIIYPGGHVEYHKRPVLASEIMSHNPGCWVTHPDVFHQPWAVVAPDTQLLPGQKFYVVPMSTVRKLRRHFLRNSTLPPPPPPSTMASSVDPSRAAECEDSLMERSCLHRLRSPFHCLPHRAKSSKQEQAATELMVCGEGDSGRSRELAKEAAKASPRREMSPKRRQGNASPGTPPGYWQPSLGSITEE</sequence>
<feature type="compositionally biased region" description="Basic and acidic residues" evidence="1">
    <location>
        <begin position="157"/>
        <end position="179"/>
    </location>
</feature>
<evidence type="ECO:0000256" key="1">
    <source>
        <dbReference type="SAM" id="MobiDB-lite"/>
    </source>
</evidence>
<keyword evidence="3" id="KW-1185">Reference proteome</keyword>
<accession>A0A9E7KHM5</accession>
<reference evidence="2" key="1">
    <citation type="submission" date="2022-05" db="EMBL/GenBank/DDBJ databases">
        <title>The Musa troglodytarum L. genome provides insights into the mechanism of non-climacteric behaviour and enrichment of carotenoids.</title>
        <authorList>
            <person name="Wang J."/>
        </authorList>
    </citation>
    <scope>NUCLEOTIDE SEQUENCE</scope>
    <source>
        <tissue evidence="2">Leaf</tissue>
    </source>
</reference>
<dbReference type="EMBL" id="CP097509">
    <property type="protein sequence ID" value="URE15890.1"/>
    <property type="molecule type" value="Genomic_DNA"/>
</dbReference>
<evidence type="ECO:0000313" key="3">
    <source>
        <dbReference type="Proteomes" id="UP001055439"/>
    </source>
</evidence>
<feature type="region of interest" description="Disordered" evidence="1">
    <location>
        <begin position="89"/>
        <end position="111"/>
    </location>
</feature>
<evidence type="ECO:0000313" key="2">
    <source>
        <dbReference type="EMBL" id="URE15890.1"/>
    </source>
</evidence>
<organism evidence="2 3">
    <name type="scientific">Musa troglodytarum</name>
    <name type="common">fe'i banana</name>
    <dbReference type="NCBI Taxonomy" id="320322"/>
    <lineage>
        <taxon>Eukaryota</taxon>
        <taxon>Viridiplantae</taxon>
        <taxon>Streptophyta</taxon>
        <taxon>Embryophyta</taxon>
        <taxon>Tracheophyta</taxon>
        <taxon>Spermatophyta</taxon>
        <taxon>Magnoliopsida</taxon>
        <taxon>Liliopsida</taxon>
        <taxon>Zingiberales</taxon>
        <taxon>Musaceae</taxon>
        <taxon>Musa</taxon>
    </lineage>
</organism>
<dbReference type="OrthoDB" id="1642380at2759"/>